<proteinExistence type="predicted"/>
<evidence type="ECO:0000313" key="3">
    <source>
        <dbReference type="Proteomes" id="UP000316545"/>
    </source>
</evidence>
<dbReference type="Proteomes" id="UP000316545">
    <property type="component" value="Unassembled WGS sequence"/>
</dbReference>
<keyword evidence="1" id="KW-0472">Membrane</keyword>
<reference evidence="2 3" key="1">
    <citation type="submission" date="2019-06" db="EMBL/GenBank/DDBJ databases">
        <title>Genomic Encyclopedia of Type Strains, Phase IV (KMG-V): Genome sequencing to study the core and pangenomes of soil and plant-associated prokaryotes.</title>
        <authorList>
            <person name="Whitman W."/>
        </authorList>
    </citation>
    <scope>NUCLEOTIDE SEQUENCE [LARGE SCALE GENOMIC DNA]</scope>
    <source>
        <strain evidence="2 3">BR 11865</strain>
    </source>
</reference>
<feature type="transmembrane region" description="Helical" evidence="1">
    <location>
        <begin position="132"/>
        <end position="153"/>
    </location>
</feature>
<organism evidence="2 3">
    <name type="scientific">Nitrospirillum amazonense</name>
    <dbReference type="NCBI Taxonomy" id="28077"/>
    <lineage>
        <taxon>Bacteria</taxon>
        <taxon>Pseudomonadati</taxon>
        <taxon>Pseudomonadota</taxon>
        <taxon>Alphaproteobacteria</taxon>
        <taxon>Rhodospirillales</taxon>
        <taxon>Azospirillaceae</taxon>
        <taxon>Nitrospirillum</taxon>
    </lineage>
</organism>
<gene>
    <name evidence="2" type="ORF">FBZ88_11159</name>
</gene>
<dbReference type="RefSeq" id="WP_145618393.1">
    <property type="nucleotide sequence ID" value="NZ_VITO01000011.1"/>
</dbReference>
<accession>A0A560FTQ6</accession>
<sequence length="172" mass="17996">MTTLPALAIRPLISALLPRDRLSMGLALAHEVSALSLSLHAVSFTTSEAALREVNQMLGAAVLLLALARLALGRSSATPFPLLQGATQALMVLVPLFGGGAALGSLAELGTVQHPLRMDVPDFLMWADHPRLLLAALLQRLQVAAAATLLMLVPCRLAGGWLATASARRARA</sequence>
<dbReference type="EMBL" id="VITO01000011">
    <property type="protein sequence ID" value="TWB24982.1"/>
    <property type="molecule type" value="Genomic_DNA"/>
</dbReference>
<keyword evidence="3" id="KW-1185">Reference proteome</keyword>
<dbReference type="AlphaFoldDB" id="A0A560FTQ6"/>
<keyword evidence="1" id="KW-1133">Transmembrane helix</keyword>
<evidence type="ECO:0000313" key="2">
    <source>
        <dbReference type="EMBL" id="TWB24982.1"/>
    </source>
</evidence>
<name>A0A560FTQ6_9PROT</name>
<comment type="caution">
    <text evidence="2">The sequence shown here is derived from an EMBL/GenBank/DDBJ whole genome shotgun (WGS) entry which is preliminary data.</text>
</comment>
<protein>
    <submittedName>
        <fullName evidence="2">Uncharacterized protein</fullName>
    </submittedName>
</protein>
<keyword evidence="1" id="KW-0812">Transmembrane</keyword>
<evidence type="ECO:0000256" key="1">
    <source>
        <dbReference type="SAM" id="Phobius"/>
    </source>
</evidence>